<comment type="similarity">
    <text evidence="9">Belongs to the DEAD box helicase family.</text>
</comment>
<feature type="compositionally biased region" description="Basic residues" evidence="10">
    <location>
        <begin position="169"/>
        <end position="180"/>
    </location>
</feature>
<gene>
    <name evidence="15" type="primary">LOC112684164</name>
</gene>
<reference evidence="15" key="1">
    <citation type="submission" date="2025-08" db="UniProtKB">
        <authorList>
            <consortium name="RefSeq"/>
        </authorList>
    </citation>
    <scope>IDENTIFICATION</scope>
    <source>
        <tissue evidence="15">Whole body</tissue>
    </source>
</reference>
<evidence type="ECO:0000256" key="1">
    <source>
        <dbReference type="ARBA" id="ARBA00012552"/>
    </source>
</evidence>
<dbReference type="Pfam" id="PF00271">
    <property type="entry name" value="Helicase_C"/>
    <property type="match status" value="1"/>
</dbReference>
<dbReference type="Pfam" id="PF00270">
    <property type="entry name" value="DEAD"/>
    <property type="match status" value="1"/>
</dbReference>
<evidence type="ECO:0000256" key="8">
    <source>
        <dbReference type="PROSITE-ProRule" id="PRU00552"/>
    </source>
</evidence>
<feature type="domain" description="Helicase ATP-binding" evidence="11">
    <location>
        <begin position="279"/>
        <end position="463"/>
    </location>
</feature>
<keyword evidence="6" id="KW-0694">RNA-binding</keyword>
<evidence type="ECO:0000256" key="5">
    <source>
        <dbReference type="ARBA" id="ARBA00022840"/>
    </source>
</evidence>
<keyword evidence="5 9" id="KW-0067">ATP-binding</keyword>
<dbReference type="SMART" id="SM00487">
    <property type="entry name" value="DEXDc"/>
    <property type="match status" value="1"/>
</dbReference>
<accession>A0A8B8FK67</accession>
<dbReference type="InterPro" id="IPR014014">
    <property type="entry name" value="RNA_helicase_DEAD_Q_motif"/>
</dbReference>
<dbReference type="InterPro" id="IPR001650">
    <property type="entry name" value="Helicase_C-like"/>
</dbReference>
<dbReference type="GO" id="GO:0003723">
    <property type="term" value="F:RNA binding"/>
    <property type="evidence" value="ECO:0007669"/>
    <property type="project" value="UniProtKB-KW"/>
</dbReference>
<dbReference type="InterPro" id="IPR027417">
    <property type="entry name" value="P-loop_NTPase"/>
</dbReference>
<dbReference type="CDD" id="cd18787">
    <property type="entry name" value="SF2_C_DEAD"/>
    <property type="match status" value="1"/>
</dbReference>
<evidence type="ECO:0000259" key="13">
    <source>
        <dbReference type="PROSITE" id="PS51195"/>
    </source>
</evidence>
<dbReference type="GO" id="GO:0003724">
    <property type="term" value="F:RNA helicase activity"/>
    <property type="evidence" value="ECO:0007669"/>
    <property type="project" value="UniProtKB-EC"/>
</dbReference>
<dbReference type="GO" id="GO:0031047">
    <property type="term" value="P:regulatory ncRNA-mediated gene silencing"/>
    <property type="evidence" value="ECO:0007669"/>
    <property type="project" value="UniProtKB-ARBA"/>
</dbReference>
<dbReference type="RefSeq" id="XP_025411304.1">
    <property type="nucleotide sequence ID" value="XM_025555519.1"/>
</dbReference>
<dbReference type="FunFam" id="3.40.50.300:FF:000008">
    <property type="entry name" value="ATP-dependent RNA helicase RhlB"/>
    <property type="match status" value="1"/>
</dbReference>
<dbReference type="SMART" id="SM00490">
    <property type="entry name" value="HELICc"/>
    <property type="match status" value="1"/>
</dbReference>
<dbReference type="PROSITE" id="PS51194">
    <property type="entry name" value="HELICASE_CTER"/>
    <property type="match status" value="1"/>
</dbReference>
<dbReference type="InterPro" id="IPR011545">
    <property type="entry name" value="DEAD/DEAH_box_helicase_dom"/>
</dbReference>
<keyword evidence="2 9" id="KW-0547">Nucleotide-binding</keyword>
<protein>
    <recommendedName>
        <fullName evidence="1">RNA helicase</fullName>
        <ecNumber evidence="1">3.6.4.13</ecNumber>
    </recommendedName>
</protein>
<comment type="catalytic activity">
    <reaction evidence="7">
        <text>ATP + H2O = ADP + phosphate + H(+)</text>
        <dbReference type="Rhea" id="RHEA:13065"/>
        <dbReference type="ChEBI" id="CHEBI:15377"/>
        <dbReference type="ChEBI" id="CHEBI:15378"/>
        <dbReference type="ChEBI" id="CHEBI:30616"/>
        <dbReference type="ChEBI" id="CHEBI:43474"/>
        <dbReference type="ChEBI" id="CHEBI:456216"/>
        <dbReference type="EC" id="3.6.4.13"/>
    </reaction>
</comment>
<feature type="domain" description="Helicase C-terminal" evidence="12">
    <location>
        <begin position="494"/>
        <end position="637"/>
    </location>
</feature>
<dbReference type="GeneID" id="112684164"/>
<feature type="short sequence motif" description="Q motif" evidence="8">
    <location>
        <begin position="248"/>
        <end position="276"/>
    </location>
</feature>
<evidence type="ECO:0000313" key="15">
    <source>
        <dbReference type="RefSeq" id="XP_025411304.1"/>
    </source>
</evidence>
<feature type="compositionally biased region" description="Basic and acidic residues" evidence="10">
    <location>
        <begin position="78"/>
        <end position="90"/>
    </location>
</feature>
<dbReference type="EC" id="3.6.4.13" evidence="1"/>
<name>A0A8B8FK67_9HEMI</name>
<organism evidence="14 15">
    <name type="scientific">Sipha flava</name>
    <name type="common">yellow sugarcane aphid</name>
    <dbReference type="NCBI Taxonomy" id="143950"/>
    <lineage>
        <taxon>Eukaryota</taxon>
        <taxon>Metazoa</taxon>
        <taxon>Ecdysozoa</taxon>
        <taxon>Arthropoda</taxon>
        <taxon>Hexapoda</taxon>
        <taxon>Insecta</taxon>
        <taxon>Pterygota</taxon>
        <taxon>Neoptera</taxon>
        <taxon>Paraneoptera</taxon>
        <taxon>Hemiptera</taxon>
        <taxon>Sternorrhyncha</taxon>
        <taxon>Aphidomorpha</taxon>
        <taxon>Aphidoidea</taxon>
        <taxon>Aphididae</taxon>
        <taxon>Sipha</taxon>
    </lineage>
</organism>
<feature type="compositionally biased region" description="Polar residues" evidence="10">
    <location>
        <begin position="144"/>
        <end position="163"/>
    </location>
</feature>
<dbReference type="InterPro" id="IPR000629">
    <property type="entry name" value="RNA-helicase_DEAD-box_CS"/>
</dbReference>
<evidence type="ECO:0000256" key="7">
    <source>
        <dbReference type="ARBA" id="ARBA00047984"/>
    </source>
</evidence>
<evidence type="ECO:0000259" key="12">
    <source>
        <dbReference type="PROSITE" id="PS51194"/>
    </source>
</evidence>
<dbReference type="PROSITE" id="PS00039">
    <property type="entry name" value="DEAD_ATP_HELICASE"/>
    <property type="match status" value="1"/>
</dbReference>
<dbReference type="AlphaFoldDB" id="A0A8B8FK67"/>
<dbReference type="InterPro" id="IPR044763">
    <property type="entry name" value="Ded1/Dbp1_DEADc"/>
</dbReference>
<dbReference type="GO" id="GO:0016787">
    <property type="term" value="F:hydrolase activity"/>
    <property type="evidence" value="ECO:0007669"/>
    <property type="project" value="UniProtKB-KW"/>
</dbReference>
<keyword evidence="14" id="KW-1185">Reference proteome</keyword>
<dbReference type="PROSITE" id="PS51195">
    <property type="entry name" value="Q_MOTIF"/>
    <property type="match status" value="1"/>
</dbReference>
<feature type="region of interest" description="Disordered" evidence="10">
    <location>
        <begin position="77"/>
        <end position="195"/>
    </location>
</feature>
<dbReference type="InterPro" id="IPR014001">
    <property type="entry name" value="Helicase_ATP-bd"/>
</dbReference>
<evidence type="ECO:0000259" key="11">
    <source>
        <dbReference type="PROSITE" id="PS51192"/>
    </source>
</evidence>
<evidence type="ECO:0000256" key="3">
    <source>
        <dbReference type="ARBA" id="ARBA00022801"/>
    </source>
</evidence>
<evidence type="ECO:0000256" key="4">
    <source>
        <dbReference type="ARBA" id="ARBA00022806"/>
    </source>
</evidence>
<dbReference type="OrthoDB" id="196131at2759"/>
<dbReference type="PROSITE" id="PS51192">
    <property type="entry name" value="HELICASE_ATP_BIND_1"/>
    <property type="match status" value="1"/>
</dbReference>
<dbReference type="Gene3D" id="3.40.50.300">
    <property type="entry name" value="P-loop containing nucleotide triphosphate hydrolases"/>
    <property type="match status" value="2"/>
</dbReference>
<dbReference type="Proteomes" id="UP000694846">
    <property type="component" value="Unplaced"/>
</dbReference>
<keyword evidence="3 9" id="KW-0378">Hydrolase</keyword>
<proteinExistence type="inferred from homology"/>
<evidence type="ECO:0000256" key="10">
    <source>
        <dbReference type="SAM" id="MobiDB-lite"/>
    </source>
</evidence>
<evidence type="ECO:0000256" key="6">
    <source>
        <dbReference type="ARBA" id="ARBA00022884"/>
    </source>
</evidence>
<dbReference type="GO" id="GO:0005524">
    <property type="term" value="F:ATP binding"/>
    <property type="evidence" value="ECO:0007669"/>
    <property type="project" value="UniProtKB-KW"/>
</dbReference>
<dbReference type="CDD" id="cd17967">
    <property type="entry name" value="DEADc_DDX3_DDX4"/>
    <property type="match status" value="1"/>
</dbReference>
<sequence>MEQNPIGSSESNENNQSPTINEWSYKCQTTNNDNFEQTLVETFNDSSINDNSNAGRHEGHSDFTISENTQNLWNNQYESKDNQDNKDNSGYRRGGRGVFNKTNHSRSSIEKSWGHDFSNNFQSNSGNTRGRGRGRNFTKKFNEENNSFGDESNNSFNNQNGITATGYRGRGRGGHRGRGGRFRENSGGFYDNDGDGLKIKENKHSVPYIPPDIENEESIAGIEAGLNFDKYETIEVKVSGTDPPKSVTSFHSSGLQEVLLENLSLNKFSTSTPIQNYSIPIVIAGRDLMASAQTGSGKTAAFVLPILHNLLENPTSLVYDENHCEPQVVIMAPTRELVVQICECVWKFSKGTDIRNGLLYGGTSVGHQKSKILQRGVHILTATPGRLNDFVEKGIVTFSSIKYFVLDEADRMLQMGFKQDIERVLKHPTMPPNNKRQTLMFSATFASDIQYMAKSYLKPDYIFVAVGEIGGACKDVVQTILQVGKFKKKETLLNLLKEMDDCQGTIVFVELKRTADYTAAYLSEMDFPTTSIHGDREQPEREQALNDLKKKKMKVLVATAVAARGLDIKGINHVVNFDLPKTIDEYVHRIGRTGRLGNAGKAISFFDPEVDGQLAPELIRILSNAEQEIPSWLNDAAAHMCATPAFGDFNDIRTNVEVTSEMVATEEEECW</sequence>
<evidence type="ECO:0000313" key="14">
    <source>
        <dbReference type="Proteomes" id="UP000694846"/>
    </source>
</evidence>
<keyword evidence="4 9" id="KW-0347">Helicase</keyword>
<dbReference type="FunFam" id="3.40.50.300:FF:000397">
    <property type="entry name" value="Probable ATP-dependent RNA helicase DDX4"/>
    <property type="match status" value="1"/>
</dbReference>
<feature type="domain" description="DEAD-box RNA helicase Q" evidence="13">
    <location>
        <begin position="248"/>
        <end position="276"/>
    </location>
</feature>
<dbReference type="PANTHER" id="PTHR47958">
    <property type="entry name" value="ATP-DEPENDENT RNA HELICASE DBP3"/>
    <property type="match status" value="1"/>
</dbReference>
<dbReference type="SUPFAM" id="SSF52540">
    <property type="entry name" value="P-loop containing nucleoside triphosphate hydrolases"/>
    <property type="match status" value="1"/>
</dbReference>
<evidence type="ECO:0000256" key="9">
    <source>
        <dbReference type="RuleBase" id="RU000492"/>
    </source>
</evidence>
<evidence type="ECO:0000256" key="2">
    <source>
        <dbReference type="ARBA" id="ARBA00022741"/>
    </source>
</evidence>